<name>A0A7J6TKB5_PEROL</name>
<sequence>ATETAAAGVYVFNDLYQASFHRQSAGQSPAPKLLLEAISEDFWGRQRHEGTIPLASIVYFGVMACVWPVRLVEDLKLRFPFGGPLRLSLSAMPGVGHSTRSPVEP</sequence>
<evidence type="ECO:0000313" key="3">
    <source>
        <dbReference type="Proteomes" id="UP000553632"/>
    </source>
</evidence>
<dbReference type="AlphaFoldDB" id="A0A7J6TKB5"/>
<proteinExistence type="predicted"/>
<keyword evidence="1" id="KW-0812">Transmembrane</keyword>
<keyword evidence="1" id="KW-0472">Membrane</keyword>
<protein>
    <submittedName>
        <fullName evidence="2">Uncharacterized protein</fullName>
    </submittedName>
</protein>
<organism evidence="2 3">
    <name type="scientific">Perkinsus olseni</name>
    <name type="common">Perkinsus atlanticus</name>
    <dbReference type="NCBI Taxonomy" id="32597"/>
    <lineage>
        <taxon>Eukaryota</taxon>
        <taxon>Sar</taxon>
        <taxon>Alveolata</taxon>
        <taxon>Perkinsozoa</taxon>
        <taxon>Perkinsea</taxon>
        <taxon>Perkinsida</taxon>
        <taxon>Perkinsidae</taxon>
        <taxon>Perkinsus</taxon>
    </lineage>
</organism>
<dbReference type="Proteomes" id="UP000553632">
    <property type="component" value="Unassembled WGS sequence"/>
</dbReference>
<keyword evidence="3" id="KW-1185">Reference proteome</keyword>
<feature type="transmembrane region" description="Helical" evidence="1">
    <location>
        <begin position="50"/>
        <end position="69"/>
    </location>
</feature>
<accession>A0A7J6TKB5</accession>
<comment type="caution">
    <text evidence="2">The sequence shown here is derived from an EMBL/GenBank/DDBJ whole genome shotgun (WGS) entry which is preliminary data.</text>
</comment>
<reference evidence="2 3" key="1">
    <citation type="submission" date="2020-04" db="EMBL/GenBank/DDBJ databases">
        <title>Perkinsus olseni comparative genomics.</title>
        <authorList>
            <person name="Bogema D.R."/>
        </authorList>
    </citation>
    <scope>NUCLEOTIDE SEQUENCE [LARGE SCALE GENOMIC DNA]</scope>
    <source>
        <strain evidence="2 3">ATCC PRA-207</strain>
    </source>
</reference>
<keyword evidence="1" id="KW-1133">Transmembrane helix</keyword>
<dbReference type="EMBL" id="JABANO010010204">
    <property type="protein sequence ID" value="KAF4745545.1"/>
    <property type="molecule type" value="Genomic_DNA"/>
</dbReference>
<gene>
    <name evidence="2" type="ORF">FOZ63_011347</name>
</gene>
<feature type="non-terminal residue" evidence="2">
    <location>
        <position position="105"/>
    </location>
</feature>
<evidence type="ECO:0000256" key="1">
    <source>
        <dbReference type="SAM" id="Phobius"/>
    </source>
</evidence>
<evidence type="ECO:0000313" key="2">
    <source>
        <dbReference type="EMBL" id="KAF4745545.1"/>
    </source>
</evidence>